<feature type="transmembrane region" description="Helical" evidence="2">
    <location>
        <begin position="370"/>
        <end position="387"/>
    </location>
</feature>
<organism evidence="4 5">
    <name type="scientific">Macrosiphum euphorbiae</name>
    <name type="common">potato aphid</name>
    <dbReference type="NCBI Taxonomy" id="13131"/>
    <lineage>
        <taxon>Eukaryota</taxon>
        <taxon>Metazoa</taxon>
        <taxon>Ecdysozoa</taxon>
        <taxon>Arthropoda</taxon>
        <taxon>Hexapoda</taxon>
        <taxon>Insecta</taxon>
        <taxon>Pterygota</taxon>
        <taxon>Neoptera</taxon>
        <taxon>Paraneoptera</taxon>
        <taxon>Hemiptera</taxon>
        <taxon>Sternorrhyncha</taxon>
        <taxon>Aphidomorpha</taxon>
        <taxon>Aphidoidea</taxon>
        <taxon>Aphididae</taxon>
        <taxon>Macrosiphini</taxon>
        <taxon>Macrosiphum</taxon>
    </lineage>
</organism>
<dbReference type="FunFam" id="1.10.8.1310:FF:000001">
    <property type="entry name" value="TBC1 domain family, member 20"/>
    <property type="match status" value="1"/>
</dbReference>
<reference evidence="4 5" key="1">
    <citation type="submission" date="2023-01" db="EMBL/GenBank/DDBJ databases">
        <authorList>
            <person name="Whitehead M."/>
        </authorList>
    </citation>
    <scope>NUCLEOTIDE SEQUENCE [LARGE SCALE GENOMIC DNA]</scope>
</reference>
<dbReference type="Proteomes" id="UP001160148">
    <property type="component" value="Unassembled WGS sequence"/>
</dbReference>
<keyword evidence="2" id="KW-0812">Transmembrane</keyword>
<dbReference type="PANTHER" id="PTHR20913:SF7">
    <property type="entry name" value="RE60063P"/>
    <property type="match status" value="1"/>
</dbReference>
<dbReference type="EMBL" id="CARXXK010000002">
    <property type="protein sequence ID" value="CAI6355424.1"/>
    <property type="molecule type" value="Genomic_DNA"/>
</dbReference>
<evidence type="ECO:0000256" key="2">
    <source>
        <dbReference type="SAM" id="Phobius"/>
    </source>
</evidence>
<sequence length="392" mass="45807">MMTDHADSDDSSSDSSYSKVDFYEVMNEVPENYKGKVDELNKILQDKNQDINRLKELAISDGGLVISLVRREAWKLILNLPSTDEQLYPLEIIKDHPEYHQVDMDVRRCLKRFPPGISYEKIGVLQKELITIILSVIKENPDLKYYQGYHDVAVTFLIEVGQNEAYSIMKHLSSNHLKEFLKPTMEETSYLLLHVFPLIKKLNPELEEFIEKSGIGTIFALPWLISWFSHSLDQHSKVVRLFDYFLASPKEIILYVIAQLIYSRRDEVLNTECDMAGVHTVLSKIPESLNFEIILNEATKMHKEYDLSNVKDEVEERVKLEAKLLKDQRDENAKRKKDKRFARNQEHQEQPAFNRAFRYVPIWIRPRMRFGLLFFGFSLAAGLWAVFKSNNN</sequence>
<comment type="caution">
    <text evidence="4">The sequence shown here is derived from an EMBL/GenBank/DDBJ whole genome shotgun (WGS) entry which is preliminary data.</text>
</comment>
<keyword evidence="1" id="KW-0343">GTPase activation</keyword>
<dbReference type="InterPro" id="IPR000195">
    <property type="entry name" value="Rab-GAP-TBC_dom"/>
</dbReference>
<dbReference type="GO" id="GO:0006888">
    <property type="term" value="P:endoplasmic reticulum to Golgi vesicle-mediated transport"/>
    <property type="evidence" value="ECO:0007669"/>
    <property type="project" value="TreeGrafter"/>
</dbReference>
<dbReference type="PANTHER" id="PTHR20913">
    <property type="entry name" value="TBC1 DOMAIN FAMILY MEMBER 20/GTPASE"/>
    <property type="match status" value="1"/>
</dbReference>
<dbReference type="GO" id="GO:0005789">
    <property type="term" value="C:endoplasmic reticulum membrane"/>
    <property type="evidence" value="ECO:0007669"/>
    <property type="project" value="TreeGrafter"/>
</dbReference>
<evidence type="ECO:0000256" key="1">
    <source>
        <dbReference type="ARBA" id="ARBA00022468"/>
    </source>
</evidence>
<dbReference type="AlphaFoldDB" id="A0AAV0WHS7"/>
<accession>A0AAV0WHS7</accession>
<proteinExistence type="predicted"/>
<evidence type="ECO:0000259" key="3">
    <source>
        <dbReference type="PROSITE" id="PS50086"/>
    </source>
</evidence>
<dbReference type="InterPro" id="IPR045913">
    <property type="entry name" value="TBC20/Gyp8-like"/>
</dbReference>
<keyword evidence="2" id="KW-1133">Transmembrane helix</keyword>
<dbReference type="SMART" id="SM00164">
    <property type="entry name" value="TBC"/>
    <property type="match status" value="1"/>
</dbReference>
<evidence type="ECO:0000313" key="4">
    <source>
        <dbReference type="EMBL" id="CAI6355424.1"/>
    </source>
</evidence>
<name>A0AAV0WHS7_9HEMI</name>
<keyword evidence="2" id="KW-0472">Membrane</keyword>
<evidence type="ECO:0000313" key="5">
    <source>
        <dbReference type="Proteomes" id="UP001160148"/>
    </source>
</evidence>
<dbReference type="GO" id="GO:0005096">
    <property type="term" value="F:GTPase activator activity"/>
    <property type="evidence" value="ECO:0007669"/>
    <property type="project" value="UniProtKB-KW"/>
</dbReference>
<dbReference type="Pfam" id="PF00566">
    <property type="entry name" value="RabGAP-TBC"/>
    <property type="match status" value="1"/>
</dbReference>
<dbReference type="SUPFAM" id="SSF47923">
    <property type="entry name" value="Ypt/Rab-GAP domain of gyp1p"/>
    <property type="match status" value="2"/>
</dbReference>
<dbReference type="Gene3D" id="1.10.472.80">
    <property type="entry name" value="Ypt/Rab-GAP domain of gyp1p, domain 3"/>
    <property type="match status" value="1"/>
</dbReference>
<keyword evidence="5" id="KW-1185">Reference proteome</keyword>
<gene>
    <name evidence="4" type="ORF">MEUPH1_LOCUS11282</name>
</gene>
<dbReference type="InterPro" id="IPR035969">
    <property type="entry name" value="Rab-GAP_TBC_sf"/>
</dbReference>
<dbReference type="PROSITE" id="PS50086">
    <property type="entry name" value="TBC_RABGAP"/>
    <property type="match status" value="1"/>
</dbReference>
<feature type="domain" description="Rab-GAP TBC" evidence="3">
    <location>
        <begin position="64"/>
        <end position="249"/>
    </location>
</feature>
<protein>
    <recommendedName>
        <fullName evidence="3">Rab-GAP TBC domain-containing protein</fullName>
    </recommendedName>
</protein>
<dbReference type="Gene3D" id="1.10.8.1310">
    <property type="match status" value="1"/>
</dbReference>